<comment type="subunit">
    <text evidence="1">Component of the THO subcomplex, which is composed of THOC1, THOC2, THOC3, THOC5, THOC6 and THOC7. The THO subcomplex interacts with DDX39B to form the THO-DDX39B complex which multimerizes into a 28-subunit tetrameric assembly. Component of the transcription/export (TREX) complex at least composed of ALYREF/THOC4, DDX39B, SARNP/CIP29, CHTOP and the THO subcomplex; in the complex interacts with THOC1, THOC3, THOC5, THOC7 and DDX39B. TREX seems to have a dynamic structure involving ATP-dependent remodeling. Interacts with POLDIP3 and ZC3H11A.</text>
</comment>
<evidence type="ECO:0000256" key="2">
    <source>
        <dbReference type="SAM" id="MobiDB-lite"/>
    </source>
</evidence>
<comment type="caution">
    <text evidence="4">The sequence shown here is derived from an EMBL/GenBank/DDBJ whole genome shotgun (WGS) entry which is preliminary data.</text>
</comment>
<dbReference type="GO" id="GO:0006406">
    <property type="term" value="P:mRNA export from nucleus"/>
    <property type="evidence" value="ECO:0007669"/>
    <property type="project" value="InterPro"/>
</dbReference>
<dbReference type="GO" id="GO:0000445">
    <property type="term" value="C:THO complex part of transcription export complex"/>
    <property type="evidence" value="ECO:0007669"/>
    <property type="project" value="TreeGrafter"/>
</dbReference>
<protein>
    <recommendedName>
        <fullName evidence="3">THO complex subunitTHOC2 C-terminal domain-containing protein</fullName>
    </recommendedName>
</protein>
<accession>A0A9D4PA52</accession>
<dbReference type="Proteomes" id="UP000821837">
    <property type="component" value="Unassembled WGS sequence"/>
</dbReference>
<dbReference type="InterPro" id="IPR040007">
    <property type="entry name" value="Tho2"/>
</dbReference>
<dbReference type="EMBL" id="JABSTV010002108">
    <property type="protein sequence ID" value="KAH7931652.1"/>
    <property type="molecule type" value="Genomic_DNA"/>
</dbReference>
<dbReference type="GO" id="GO:0003729">
    <property type="term" value="F:mRNA binding"/>
    <property type="evidence" value="ECO:0007669"/>
    <property type="project" value="TreeGrafter"/>
</dbReference>
<proteinExistence type="predicted"/>
<dbReference type="VEuPathDB" id="VectorBase:RSAN_050178"/>
<evidence type="ECO:0000313" key="5">
    <source>
        <dbReference type="Proteomes" id="UP000821837"/>
    </source>
</evidence>
<sequence length="234" mass="27070">MRDRIAGHVVHARNRRAGGSTSSAGEGRLGDVRGWVHEFQWKGRQADAHPRTCWQAAPRERESRLSKENVKPSGRQIGKLSHSNPCFLFDYGGYFHQLRNTKKSSQRLKDSLLEQDLALPLCLLMAQQKNCILYREQEASHLKLVGKLYDQADVAFFLARPMFGHQITLQRYVDAVDQVMSQVVENVRPLHPAKTWEDLSPQFYVTFWSLSMYDLYVPTSSYQREMQKLRGIQF</sequence>
<name>A0A9D4PA52_RHISA</name>
<dbReference type="GO" id="GO:0006397">
    <property type="term" value="P:mRNA processing"/>
    <property type="evidence" value="ECO:0007669"/>
    <property type="project" value="InterPro"/>
</dbReference>
<dbReference type="VEuPathDB" id="VectorBase:RSAN_049769"/>
<evidence type="ECO:0000259" key="3">
    <source>
        <dbReference type="Pfam" id="PF11262"/>
    </source>
</evidence>
<organism evidence="4 5">
    <name type="scientific">Rhipicephalus sanguineus</name>
    <name type="common">Brown dog tick</name>
    <name type="synonym">Ixodes sanguineus</name>
    <dbReference type="NCBI Taxonomy" id="34632"/>
    <lineage>
        <taxon>Eukaryota</taxon>
        <taxon>Metazoa</taxon>
        <taxon>Ecdysozoa</taxon>
        <taxon>Arthropoda</taxon>
        <taxon>Chelicerata</taxon>
        <taxon>Arachnida</taxon>
        <taxon>Acari</taxon>
        <taxon>Parasitiformes</taxon>
        <taxon>Ixodida</taxon>
        <taxon>Ixodoidea</taxon>
        <taxon>Ixodidae</taxon>
        <taxon>Rhipicephalinae</taxon>
        <taxon>Rhipicephalus</taxon>
        <taxon>Rhipicephalus</taxon>
    </lineage>
</organism>
<evidence type="ECO:0000256" key="1">
    <source>
        <dbReference type="ARBA" id="ARBA00047033"/>
    </source>
</evidence>
<reference evidence="4" key="2">
    <citation type="submission" date="2021-09" db="EMBL/GenBank/DDBJ databases">
        <authorList>
            <person name="Jia N."/>
            <person name="Wang J."/>
            <person name="Shi W."/>
            <person name="Du L."/>
            <person name="Sun Y."/>
            <person name="Zhan W."/>
            <person name="Jiang J."/>
            <person name="Wang Q."/>
            <person name="Zhang B."/>
            <person name="Ji P."/>
            <person name="Sakyi L.B."/>
            <person name="Cui X."/>
            <person name="Yuan T."/>
            <person name="Jiang B."/>
            <person name="Yang W."/>
            <person name="Lam T.T.-Y."/>
            <person name="Chang Q."/>
            <person name="Ding S."/>
            <person name="Wang X."/>
            <person name="Zhu J."/>
            <person name="Ruan X."/>
            <person name="Zhao L."/>
            <person name="Wei J."/>
            <person name="Que T."/>
            <person name="Du C."/>
            <person name="Cheng J."/>
            <person name="Dai P."/>
            <person name="Han X."/>
            <person name="Huang E."/>
            <person name="Gao Y."/>
            <person name="Liu J."/>
            <person name="Shao H."/>
            <person name="Ye R."/>
            <person name="Li L."/>
            <person name="Wei W."/>
            <person name="Wang X."/>
            <person name="Wang C."/>
            <person name="Huo Q."/>
            <person name="Li W."/>
            <person name="Guo W."/>
            <person name="Chen H."/>
            <person name="Chen S."/>
            <person name="Zhou L."/>
            <person name="Zhou L."/>
            <person name="Ni X."/>
            <person name="Tian J."/>
            <person name="Zhou Y."/>
            <person name="Sheng Y."/>
            <person name="Liu T."/>
            <person name="Pan Y."/>
            <person name="Xia L."/>
            <person name="Li J."/>
            <person name="Zhao F."/>
            <person name="Cao W."/>
        </authorList>
    </citation>
    <scope>NUCLEOTIDE SEQUENCE</scope>
    <source>
        <strain evidence="4">Rsan-2018</strain>
        <tissue evidence="4">Larvae</tissue>
    </source>
</reference>
<feature type="region of interest" description="Disordered" evidence="2">
    <location>
        <begin position="1"/>
        <end position="27"/>
    </location>
</feature>
<feature type="domain" description="THO complex subunitTHOC2 C-terminal" evidence="3">
    <location>
        <begin position="196"/>
        <end position="230"/>
    </location>
</feature>
<keyword evidence="5" id="KW-1185">Reference proteome</keyword>
<dbReference type="PANTHER" id="PTHR21597">
    <property type="entry name" value="THO2 PROTEIN"/>
    <property type="match status" value="1"/>
</dbReference>
<evidence type="ECO:0000313" key="4">
    <source>
        <dbReference type="EMBL" id="KAH7931652.1"/>
    </source>
</evidence>
<reference evidence="4" key="1">
    <citation type="journal article" date="2020" name="Cell">
        <title>Large-Scale Comparative Analyses of Tick Genomes Elucidate Their Genetic Diversity and Vector Capacities.</title>
        <authorList>
            <consortium name="Tick Genome and Microbiome Consortium (TIGMIC)"/>
            <person name="Jia N."/>
            <person name="Wang J."/>
            <person name="Shi W."/>
            <person name="Du L."/>
            <person name="Sun Y."/>
            <person name="Zhan W."/>
            <person name="Jiang J.F."/>
            <person name="Wang Q."/>
            <person name="Zhang B."/>
            <person name="Ji P."/>
            <person name="Bell-Sakyi L."/>
            <person name="Cui X.M."/>
            <person name="Yuan T.T."/>
            <person name="Jiang B.G."/>
            <person name="Yang W.F."/>
            <person name="Lam T.T."/>
            <person name="Chang Q.C."/>
            <person name="Ding S.J."/>
            <person name="Wang X.J."/>
            <person name="Zhu J.G."/>
            <person name="Ruan X.D."/>
            <person name="Zhao L."/>
            <person name="Wei J.T."/>
            <person name="Ye R.Z."/>
            <person name="Que T.C."/>
            <person name="Du C.H."/>
            <person name="Zhou Y.H."/>
            <person name="Cheng J.X."/>
            <person name="Dai P.F."/>
            <person name="Guo W.B."/>
            <person name="Han X.H."/>
            <person name="Huang E.J."/>
            <person name="Li L.F."/>
            <person name="Wei W."/>
            <person name="Gao Y.C."/>
            <person name="Liu J.Z."/>
            <person name="Shao H.Z."/>
            <person name="Wang X."/>
            <person name="Wang C.C."/>
            <person name="Yang T.C."/>
            <person name="Huo Q.B."/>
            <person name="Li W."/>
            <person name="Chen H.Y."/>
            <person name="Chen S.E."/>
            <person name="Zhou L.G."/>
            <person name="Ni X.B."/>
            <person name="Tian J.H."/>
            <person name="Sheng Y."/>
            <person name="Liu T."/>
            <person name="Pan Y.S."/>
            <person name="Xia L.Y."/>
            <person name="Li J."/>
            <person name="Zhao F."/>
            <person name="Cao W.C."/>
        </authorList>
    </citation>
    <scope>NUCLEOTIDE SEQUENCE</scope>
    <source>
        <strain evidence="4">Rsan-2018</strain>
    </source>
</reference>
<dbReference type="PANTHER" id="PTHR21597:SF0">
    <property type="entry name" value="THO COMPLEX SUBUNIT 2"/>
    <property type="match status" value="1"/>
</dbReference>
<dbReference type="AlphaFoldDB" id="A0A9D4PA52"/>
<dbReference type="InterPro" id="IPR021418">
    <property type="entry name" value="THO_THOC2_C"/>
</dbReference>
<gene>
    <name evidence="4" type="ORF">HPB52_025481</name>
</gene>
<dbReference type="Pfam" id="PF11262">
    <property type="entry name" value="Tho2"/>
    <property type="match status" value="1"/>
</dbReference>